<dbReference type="PANTHER" id="PTHR43547:SF2">
    <property type="entry name" value="HYBRID SIGNAL TRANSDUCTION HISTIDINE KINASE C"/>
    <property type="match status" value="1"/>
</dbReference>
<dbReference type="Proteomes" id="UP000634134">
    <property type="component" value="Unassembled WGS sequence"/>
</dbReference>
<proteinExistence type="predicted"/>
<keyword evidence="3" id="KW-0597">Phosphoprotein</keyword>
<dbReference type="Gene3D" id="2.60.40.10">
    <property type="entry name" value="Immunoglobulins"/>
    <property type="match status" value="1"/>
</dbReference>
<dbReference type="CDD" id="cd00075">
    <property type="entry name" value="HATPase"/>
    <property type="match status" value="1"/>
</dbReference>
<dbReference type="SMART" id="SM00387">
    <property type="entry name" value="HATPase_c"/>
    <property type="match status" value="1"/>
</dbReference>
<feature type="signal peptide" evidence="5">
    <location>
        <begin position="1"/>
        <end position="22"/>
    </location>
</feature>
<reference evidence="8" key="1">
    <citation type="submission" date="2023-07" db="EMBL/GenBank/DDBJ databases">
        <title>Dyadobacter sp. nov 'subterranea' isolated from contaminted grondwater.</title>
        <authorList>
            <person name="Szabo I."/>
            <person name="Al-Omari J."/>
            <person name="Szerdahelyi S.G."/>
            <person name="Rado J."/>
        </authorList>
    </citation>
    <scope>NUCLEOTIDE SEQUENCE [LARGE SCALE GENOMIC DNA]</scope>
    <source>
        <strain evidence="8">UP-52</strain>
    </source>
</reference>
<dbReference type="SMART" id="SM00388">
    <property type="entry name" value="HisKA"/>
    <property type="match status" value="1"/>
</dbReference>
<dbReference type="EMBL" id="JACYGY010000001">
    <property type="protein sequence ID" value="MBE9464782.1"/>
    <property type="molecule type" value="Genomic_DNA"/>
</dbReference>
<feature type="domain" description="Histidine kinase" evidence="6">
    <location>
        <begin position="843"/>
        <end position="1060"/>
    </location>
</feature>
<dbReference type="Gene3D" id="3.30.565.10">
    <property type="entry name" value="Histidine kinase-like ATPase, C-terminal domain"/>
    <property type="match status" value="1"/>
</dbReference>
<protein>
    <recommendedName>
        <fullName evidence="2">histidine kinase</fullName>
        <ecNumber evidence="2">2.7.13.3</ecNumber>
    </recommendedName>
</protein>
<dbReference type="InterPro" id="IPR013783">
    <property type="entry name" value="Ig-like_fold"/>
</dbReference>
<evidence type="ECO:0000259" key="6">
    <source>
        <dbReference type="PROSITE" id="PS50109"/>
    </source>
</evidence>
<dbReference type="Pfam" id="PF02518">
    <property type="entry name" value="HATPase_c"/>
    <property type="match status" value="1"/>
</dbReference>
<evidence type="ECO:0000256" key="1">
    <source>
        <dbReference type="ARBA" id="ARBA00000085"/>
    </source>
</evidence>
<dbReference type="PANTHER" id="PTHR43547">
    <property type="entry name" value="TWO-COMPONENT HISTIDINE KINASE"/>
    <property type="match status" value="1"/>
</dbReference>
<name>A0ABR9WH07_9BACT</name>
<organism evidence="7 8">
    <name type="scientific">Dyadobacter subterraneus</name>
    <dbReference type="NCBI Taxonomy" id="2773304"/>
    <lineage>
        <taxon>Bacteria</taxon>
        <taxon>Pseudomonadati</taxon>
        <taxon>Bacteroidota</taxon>
        <taxon>Cytophagia</taxon>
        <taxon>Cytophagales</taxon>
        <taxon>Spirosomataceae</taxon>
        <taxon>Dyadobacter</taxon>
    </lineage>
</organism>
<evidence type="ECO:0000256" key="5">
    <source>
        <dbReference type="SAM" id="SignalP"/>
    </source>
</evidence>
<dbReference type="SUPFAM" id="SSF47384">
    <property type="entry name" value="Homodimeric domain of signal transducing histidine kinase"/>
    <property type="match status" value="1"/>
</dbReference>
<evidence type="ECO:0000256" key="2">
    <source>
        <dbReference type="ARBA" id="ARBA00012438"/>
    </source>
</evidence>
<feature type="chain" id="PRO_5045204158" description="histidine kinase" evidence="5">
    <location>
        <begin position="23"/>
        <end position="1063"/>
    </location>
</feature>
<keyword evidence="4" id="KW-0812">Transmembrane</keyword>
<keyword evidence="5" id="KW-0732">Signal</keyword>
<dbReference type="InterPro" id="IPR036097">
    <property type="entry name" value="HisK_dim/P_sf"/>
</dbReference>
<dbReference type="EC" id="2.7.13.3" evidence="2"/>
<dbReference type="InterPro" id="IPR015943">
    <property type="entry name" value="WD40/YVTN_repeat-like_dom_sf"/>
</dbReference>
<dbReference type="InterPro" id="IPR003661">
    <property type="entry name" value="HisK_dim/P_dom"/>
</dbReference>
<dbReference type="Gene3D" id="2.130.10.10">
    <property type="entry name" value="YVTN repeat-like/Quinoprotein amine dehydrogenase"/>
    <property type="match status" value="2"/>
</dbReference>
<sequence>MKKYPVLLAILQLFAFNNYIFAQPQTNEQDAYTVSYYTEDNGLPQNSVKNISSDSEGFIWLTTETGLVRFDGKNFFTFDKSNLPITYNRFSMLQPSLEVGSKNNKSRKLYAVAEGYQFVRIEAGRATMDSVYTNRIRSIPHLSKSGENVLMSNGSPNYLRDWLNPDYYIIAVPEGEGNFFICERQKIGYYSNWKKIYDHAIKTDLPWNFFTINKNLYSYTNDKFIRIDKAGLTNLSVSGDLTSDENYIPGKMNGKIYWNNISNQVFLYLEKKLYTLKEERQGILQTTLVLNNFDFVRNNITSIHYDTTNQRFFLGSVTKGLFVLKNKSFYTLRTKGNNLENVFYGQAIFDSNSVITPKGFILGKLAGSNQIILKDYPLIHDEKSADGYGILIDKNGNIWRKSGDMIFCYNIRNNKIVGKWDLKTEVNHLYEGDDGTIWIGTRSSGLFQINLSDPNPAPRQFIKGPLDRISFVHQKTSQELIIGTAHGLFFLNLLSKKLVFIKGTENLYIRSLYISPFTGTGKNSGKEEIWITTYEDGFFLFSKNKLIKFPLDKNQYLSGSHCIFLDKLGYFWLTTNKGLFRIAKKDLLDYAENHFTSENKSIFSMHFTKEQGFYTNEFNGKCQPCALRLPNGYVSLPSLDGLVWFIPENIKTELPDKNIILDRYEVRGKSIAASEDSITFPLNPQNIKIHFTTAYFGNPADLNISYALLENSRSKTMPDEWLDLDGTSMNITIGSLKAGDYTLFIRKNNGFGENNYMYKKIALVVPPSWYETQWFRIAAMILFVLAVYLFIRLRLRIIRKENRLLEIKIARRTRKLEHTFNALEKSERELQRQMHIQTRLIASMSHDIKTPLKFVSNAAGRIEELLEKEKIEAVSKLGKTIEHSTDQMYNLLENLIAYVTTQVYGSKIEFEEINLFTSLSEKFEIFEDIIRDRSNQFTNEVDSVVNVFTNAQLLGIIVHNLIDNANKFSFNADICIRTKITDKEIHLIISDSGPGIPDELLYWLNTPSKAEAFEKSKSFSIHYNGLGLTIVKELAMLLKLDLRVEKNMGTHVHLIFPNLQTTN</sequence>
<evidence type="ECO:0000313" key="7">
    <source>
        <dbReference type="EMBL" id="MBE9464782.1"/>
    </source>
</evidence>
<dbReference type="InterPro" id="IPR036890">
    <property type="entry name" value="HATPase_C_sf"/>
</dbReference>
<evidence type="ECO:0000313" key="8">
    <source>
        <dbReference type="Proteomes" id="UP000634134"/>
    </source>
</evidence>
<keyword evidence="4" id="KW-1133">Transmembrane helix</keyword>
<dbReference type="Gene3D" id="1.10.287.130">
    <property type="match status" value="1"/>
</dbReference>
<dbReference type="InterPro" id="IPR003594">
    <property type="entry name" value="HATPase_dom"/>
</dbReference>
<dbReference type="Pfam" id="PF00512">
    <property type="entry name" value="HisKA"/>
    <property type="match status" value="1"/>
</dbReference>
<keyword evidence="4" id="KW-0472">Membrane</keyword>
<gene>
    <name evidence="7" type="ORF">IEE83_23095</name>
</gene>
<dbReference type="CDD" id="cd00082">
    <property type="entry name" value="HisKA"/>
    <property type="match status" value="1"/>
</dbReference>
<dbReference type="RefSeq" id="WP_194122818.1">
    <property type="nucleotide sequence ID" value="NZ_JACYGY010000001.1"/>
</dbReference>
<evidence type="ECO:0000256" key="3">
    <source>
        <dbReference type="ARBA" id="ARBA00022553"/>
    </source>
</evidence>
<dbReference type="SUPFAM" id="SSF55874">
    <property type="entry name" value="ATPase domain of HSP90 chaperone/DNA topoisomerase II/histidine kinase"/>
    <property type="match status" value="1"/>
</dbReference>
<comment type="catalytic activity">
    <reaction evidence="1">
        <text>ATP + protein L-histidine = ADP + protein N-phospho-L-histidine.</text>
        <dbReference type="EC" id="2.7.13.3"/>
    </reaction>
</comment>
<comment type="caution">
    <text evidence="7">The sequence shown here is derived from an EMBL/GenBank/DDBJ whole genome shotgun (WGS) entry which is preliminary data.</text>
</comment>
<dbReference type="SUPFAM" id="SSF63829">
    <property type="entry name" value="Calcium-dependent phosphotriesterase"/>
    <property type="match status" value="1"/>
</dbReference>
<keyword evidence="8" id="KW-1185">Reference proteome</keyword>
<dbReference type="PROSITE" id="PS50109">
    <property type="entry name" value="HIS_KIN"/>
    <property type="match status" value="1"/>
</dbReference>
<evidence type="ECO:0000256" key="4">
    <source>
        <dbReference type="SAM" id="Phobius"/>
    </source>
</evidence>
<dbReference type="InterPro" id="IPR005467">
    <property type="entry name" value="His_kinase_dom"/>
</dbReference>
<feature type="transmembrane region" description="Helical" evidence="4">
    <location>
        <begin position="774"/>
        <end position="791"/>
    </location>
</feature>
<accession>A0ABR9WH07</accession>